<evidence type="ECO:0000256" key="5">
    <source>
        <dbReference type="PROSITE-ProRule" id="PRU00432"/>
    </source>
</evidence>
<feature type="domain" description="TRAF-type" evidence="8">
    <location>
        <begin position="291"/>
        <end position="337"/>
    </location>
</feature>
<evidence type="ECO:0000256" key="2">
    <source>
        <dbReference type="ARBA" id="ARBA00022771"/>
    </source>
</evidence>
<comment type="caution">
    <text evidence="9">The sequence shown here is derived from an EMBL/GenBank/DDBJ whole genome shotgun (WGS) entry which is preliminary data.</text>
</comment>
<name>A0A9Q0L602_ANAIG</name>
<dbReference type="PANTHER" id="PTHR10131:SF94">
    <property type="entry name" value="TNF RECEPTOR-ASSOCIATED FACTOR 4"/>
    <property type="match status" value="1"/>
</dbReference>
<evidence type="ECO:0000256" key="6">
    <source>
        <dbReference type="SAM" id="MobiDB-lite"/>
    </source>
</evidence>
<evidence type="ECO:0000259" key="8">
    <source>
        <dbReference type="PROSITE" id="PS50145"/>
    </source>
</evidence>
<dbReference type="SUPFAM" id="SSF49599">
    <property type="entry name" value="TRAF domain-like"/>
    <property type="match status" value="3"/>
</dbReference>
<feature type="compositionally biased region" description="Polar residues" evidence="6">
    <location>
        <begin position="72"/>
        <end position="113"/>
    </location>
</feature>
<dbReference type="InterPro" id="IPR001841">
    <property type="entry name" value="Znf_RING"/>
</dbReference>
<evidence type="ECO:0000256" key="3">
    <source>
        <dbReference type="ARBA" id="ARBA00022833"/>
    </source>
</evidence>
<feature type="compositionally biased region" description="Basic and acidic residues" evidence="6">
    <location>
        <begin position="33"/>
        <end position="56"/>
    </location>
</feature>
<keyword evidence="10" id="KW-1185">Reference proteome</keyword>
<organism evidence="9 10">
    <name type="scientific">Anaeramoeba ignava</name>
    <name type="common">Anaerobic marine amoeba</name>
    <dbReference type="NCBI Taxonomy" id="1746090"/>
    <lineage>
        <taxon>Eukaryota</taxon>
        <taxon>Metamonada</taxon>
        <taxon>Anaeramoebidae</taxon>
        <taxon>Anaeramoeba</taxon>
    </lineage>
</organism>
<feature type="compositionally biased region" description="Basic residues" evidence="6">
    <location>
        <begin position="12"/>
        <end position="32"/>
    </location>
</feature>
<keyword evidence="2 5" id="KW-0863">Zinc-finger</keyword>
<evidence type="ECO:0000256" key="4">
    <source>
        <dbReference type="PROSITE-ProRule" id="PRU00207"/>
    </source>
</evidence>
<sequence length="472" mass="54964">MSNPKNQQEEKKKKRFRLRFWKKNPKEKKQTKKEKQKEKQKQKENQNENQKPKMTEEEQDDLSLELEKLILSQKNSNPQEESINSQENTPKLEQQNKETNQNEKSINSSQSQENLENVLISNEMQEIDIENLETPKFFYVSDDISKNLVCEICRKPFYEPVDCPCGHTFCKICLLKQIGKAEKGHCMICGAEFTLSNLTKTHNLVCKMVDELQVYCSNNLLGCTHICKRCDLSLHLAKCPFRTVKCPNKGCDVEVVQSELGNHMKQCQFSVIPCPNKQCQEFIIAKDLQDHLAVCEFEIIECKFCHEKFERKHEEEHLKNECIHMEKPCPYVDIGCKFVGKSSVIQDHVENDCAYAKVAHLVETIRELKKIVEDQRKTMTNLRSDFEGLVQSIDIEALSKLKRKKILEMSKSLPDMKCKNCGNKFSPRQNHSEACYFHPGKWNFFNEQKWSCCDQNEKNSIGCCRGFHIATN</sequence>
<dbReference type="GO" id="GO:0008270">
    <property type="term" value="F:zinc ion binding"/>
    <property type="evidence" value="ECO:0007669"/>
    <property type="project" value="UniProtKB-KW"/>
</dbReference>
<accession>A0A9Q0L602</accession>
<dbReference type="OrthoDB" id="9049620at2759"/>
<reference evidence="9" key="1">
    <citation type="submission" date="2022-10" db="EMBL/GenBank/DDBJ databases">
        <title>Novel sulphate-reducing endosymbionts in the free-living metamonad Anaeramoeba.</title>
        <authorList>
            <person name="Jerlstrom-Hultqvist J."/>
            <person name="Cepicka I."/>
            <person name="Gallot-Lavallee L."/>
            <person name="Salas-Leiva D."/>
            <person name="Curtis B.A."/>
            <person name="Zahonova K."/>
            <person name="Pipaliya S."/>
            <person name="Dacks J."/>
            <person name="Roger A.J."/>
        </authorList>
    </citation>
    <scope>NUCLEOTIDE SEQUENCE</scope>
    <source>
        <strain evidence="9">BMAN</strain>
    </source>
</reference>
<feature type="domain" description="TRAF-type" evidence="8">
    <location>
        <begin position="235"/>
        <end position="279"/>
    </location>
</feature>
<dbReference type="InterPro" id="IPR001562">
    <property type="entry name" value="Znf_Btk_motif"/>
</dbReference>
<feature type="zinc finger region" description="TRAF-type" evidence="4">
    <location>
        <begin position="235"/>
        <end position="279"/>
    </location>
</feature>
<keyword evidence="1 4" id="KW-0479">Metal-binding</keyword>
<dbReference type="Pfam" id="PF13445">
    <property type="entry name" value="zf-RING_UBOX"/>
    <property type="match status" value="1"/>
</dbReference>
<evidence type="ECO:0000313" key="10">
    <source>
        <dbReference type="Proteomes" id="UP001149090"/>
    </source>
</evidence>
<dbReference type="EMBL" id="JAPDFW010000136">
    <property type="protein sequence ID" value="KAJ5066967.1"/>
    <property type="molecule type" value="Genomic_DNA"/>
</dbReference>
<gene>
    <name evidence="9" type="ORF">M0811_03311</name>
</gene>
<dbReference type="SUPFAM" id="SSF57850">
    <property type="entry name" value="RING/U-box"/>
    <property type="match status" value="1"/>
</dbReference>
<evidence type="ECO:0000313" key="9">
    <source>
        <dbReference type="EMBL" id="KAJ5066967.1"/>
    </source>
</evidence>
<dbReference type="InterPro" id="IPR027370">
    <property type="entry name" value="Znf-RING_euk"/>
</dbReference>
<dbReference type="InterPro" id="IPR017907">
    <property type="entry name" value="Znf_RING_CS"/>
</dbReference>
<proteinExistence type="predicted"/>
<dbReference type="Pfam" id="PF02176">
    <property type="entry name" value="zf-TRAF"/>
    <property type="match status" value="1"/>
</dbReference>
<dbReference type="OMA" id="CTHICKR"/>
<dbReference type="PROSITE" id="PS50145">
    <property type="entry name" value="ZF_TRAF"/>
    <property type="match status" value="2"/>
</dbReference>
<feature type="zinc finger region" description="TRAF-type" evidence="4">
    <location>
        <begin position="291"/>
        <end position="337"/>
    </location>
</feature>
<dbReference type="PROSITE" id="PS00518">
    <property type="entry name" value="ZF_RING_1"/>
    <property type="match status" value="1"/>
</dbReference>
<keyword evidence="3 4" id="KW-0862">Zinc</keyword>
<dbReference type="PANTHER" id="PTHR10131">
    <property type="entry name" value="TNF RECEPTOR ASSOCIATED FACTOR"/>
    <property type="match status" value="1"/>
</dbReference>
<dbReference type="Gene3D" id="3.30.40.10">
    <property type="entry name" value="Zinc/RING finger domain, C3HC4 (zinc finger)"/>
    <property type="match status" value="3"/>
</dbReference>
<feature type="domain" description="RING-type" evidence="7">
    <location>
        <begin position="150"/>
        <end position="189"/>
    </location>
</feature>
<dbReference type="InterPro" id="IPR001293">
    <property type="entry name" value="Znf_TRAF"/>
</dbReference>
<dbReference type="GO" id="GO:0035556">
    <property type="term" value="P:intracellular signal transduction"/>
    <property type="evidence" value="ECO:0007669"/>
    <property type="project" value="InterPro"/>
</dbReference>
<evidence type="ECO:0000259" key="7">
    <source>
        <dbReference type="PROSITE" id="PS50089"/>
    </source>
</evidence>
<dbReference type="PROSITE" id="PS51113">
    <property type="entry name" value="ZF_BTK"/>
    <property type="match status" value="1"/>
</dbReference>
<dbReference type="PROSITE" id="PS50089">
    <property type="entry name" value="ZF_RING_2"/>
    <property type="match status" value="1"/>
</dbReference>
<protein>
    <submittedName>
        <fullName evidence="9">Ring finger protein dg17-related</fullName>
    </submittedName>
</protein>
<dbReference type="SMART" id="SM00184">
    <property type="entry name" value="RING"/>
    <property type="match status" value="1"/>
</dbReference>
<dbReference type="AlphaFoldDB" id="A0A9Q0L602"/>
<dbReference type="Proteomes" id="UP001149090">
    <property type="component" value="Unassembled WGS sequence"/>
</dbReference>
<dbReference type="InterPro" id="IPR013083">
    <property type="entry name" value="Znf_RING/FYVE/PHD"/>
</dbReference>
<feature type="region of interest" description="Disordered" evidence="6">
    <location>
        <begin position="1"/>
        <end position="113"/>
    </location>
</feature>
<evidence type="ECO:0000256" key="1">
    <source>
        <dbReference type="ARBA" id="ARBA00022723"/>
    </source>
</evidence>